<dbReference type="SUPFAM" id="SSF52266">
    <property type="entry name" value="SGNH hydrolase"/>
    <property type="match status" value="1"/>
</dbReference>
<dbReference type="Pfam" id="PF13472">
    <property type="entry name" value="Lipase_GDSL_2"/>
    <property type="match status" value="1"/>
</dbReference>
<keyword evidence="5" id="KW-0378">Hydrolase</keyword>
<evidence type="ECO:0000313" key="6">
    <source>
        <dbReference type="Proteomes" id="UP000646523"/>
    </source>
</evidence>
<reference evidence="5" key="2">
    <citation type="submission" date="2020-09" db="EMBL/GenBank/DDBJ databases">
        <authorList>
            <person name="Sun Q."/>
            <person name="Zhou Y."/>
        </authorList>
    </citation>
    <scope>NUCLEOTIDE SEQUENCE</scope>
    <source>
        <strain evidence="5">CGMCC 4.7368</strain>
    </source>
</reference>
<dbReference type="PANTHER" id="PTHR37981:SF1">
    <property type="entry name" value="SGNH HYDROLASE-TYPE ESTERASE DOMAIN-CONTAINING PROTEIN"/>
    <property type="match status" value="1"/>
</dbReference>
<dbReference type="RefSeq" id="WP_189128601.1">
    <property type="nucleotide sequence ID" value="NZ_BMNH01000038.1"/>
</dbReference>
<comment type="caution">
    <text evidence="5">The sequence shown here is derived from an EMBL/GenBank/DDBJ whole genome shotgun (WGS) entry which is preliminary data.</text>
</comment>
<dbReference type="CDD" id="cd01823">
    <property type="entry name" value="SEST_like"/>
    <property type="match status" value="1"/>
</dbReference>
<evidence type="ECO:0000259" key="4">
    <source>
        <dbReference type="Pfam" id="PF13472"/>
    </source>
</evidence>
<reference evidence="5" key="1">
    <citation type="journal article" date="2014" name="Int. J. Syst. Evol. Microbiol.">
        <title>Complete genome sequence of Corynebacterium casei LMG S-19264T (=DSM 44701T), isolated from a smear-ripened cheese.</title>
        <authorList>
            <consortium name="US DOE Joint Genome Institute (JGI-PGF)"/>
            <person name="Walter F."/>
            <person name="Albersmeier A."/>
            <person name="Kalinowski J."/>
            <person name="Ruckert C."/>
        </authorList>
    </citation>
    <scope>NUCLEOTIDE SEQUENCE</scope>
    <source>
        <strain evidence="5">CGMCC 4.7368</strain>
    </source>
</reference>
<dbReference type="InterPro" id="IPR036514">
    <property type="entry name" value="SGNH_hydro_sf"/>
</dbReference>
<evidence type="ECO:0000256" key="3">
    <source>
        <dbReference type="SAM" id="SignalP"/>
    </source>
</evidence>
<feature type="disulfide bond" evidence="2">
    <location>
        <begin position="53"/>
        <end position="77"/>
    </location>
</feature>
<feature type="signal peptide" evidence="3">
    <location>
        <begin position="1"/>
        <end position="24"/>
    </location>
</feature>
<accession>A0A918DTM4</accession>
<name>A0A918DTM4_9ACTN</name>
<keyword evidence="3" id="KW-0732">Signal</keyword>
<gene>
    <name evidence="5" type="ORF">GCM10012289_70890</name>
</gene>
<dbReference type="GO" id="GO:0004806">
    <property type="term" value="F:triacylglycerol lipase activity"/>
    <property type="evidence" value="ECO:0007669"/>
    <property type="project" value="TreeGrafter"/>
</dbReference>
<evidence type="ECO:0000256" key="1">
    <source>
        <dbReference type="PIRSR" id="PIRSR637460-1"/>
    </source>
</evidence>
<proteinExistence type="predicted"/>
<feature type="disulfide bond" evidence="2">
    <location>
        <begin position="191"/>
        <end position="240"/>
    </location>
</feature>
<dbReference type="InterPro" id="IPR013830">
    <property type="entry name" value="SGNH_hydro"/>
</dbReference>
<dbReference type="GO" id="GO:0019433">
    <property type="term" value="P:triglyceride catabolic process"/>
    <property type="evidence" value="ECO:0007669"/>
    <property type="project" value="TreeGrafter"/>
</dbReference>
<dbReference type="AlphaFoldDB" id="A0A918DTM4"/>
<evidence type="ECO:0000256" key="2">
    <source>
        <dbReference type="PIRSR" id="PIRSR637460-2"/>
    </source>
</evidence>
<feature type="chain" id="PRO_5037068344" evidence="3">
    <location>
        <begin position="25"/>
        <end position="282"/>
    </location>
</feature>
<evidence type="ECO:0000313" key="5">
    <source>
        <dbReference type="EMBL" id="GGO81584.1"/>
    </source>
</evidence>
<dbReference type="EMBL" id="BMNH01000038">
    <property type="protein sequence ID" value="GGO81584.1"/>
    <property type="molecule type" value="Genomic_DNA"/>
</dbReference>
<feature type="domain" description="SGNH hydrolase-type esterase" evidence="4">
    <location>
        <begin position="32"/>
        <end position="268"/>
    </location>
</feature>
<feature type="active site" evidence="1">
    <location>
        <position position="261"/>
    </location>
</feature>
<organism evidence="5 6">
    <name type="scientific">Nonomuraea cavernae</name>
    <dbReference type="NCBI Taxonomy" id="2045107"/>
    <lineage>
        <taxon>Bacteria</taxon>
        <taxon>Bacillati</taxon>
        <taxon>Actinomycetota</taxon>
        <taxon>Actinomycetes</taxon>
        <taxon>Streptosporangiales</taxon>
        <taxon>Streptosporangiaceae</taxon>
        <taxon>Nonomuraea</taxon>
    </lineage>
</organism>
<dbReference type="InterPro" id="IPR037460">
    <property type="entry name" value="SEST-like"/>
</dbReference>
<feature type="disulfide bond" evidence="2">
    <location>
        <begin position="128"/>
        <end position="138"/>
    </location>
</feature>
<dbReference type="PANTHER" id="PTHR37981">
    <property type="entry name" value="LIPASE 2"/>
    <property type="match status" value="1"/>
</dbReference>
<dbReference type="Gene3D" id="3.40.50.1110">
    <property type="entry name" value="SGNH hydrolase"/>
    <property type="match status" value="1"/>
</dbReference>
<sequence length="282" mass="30300">MFRRLTLLATSCLLALSLTPVAHAAAAESYVALGDSAAAGPLIPNQILPELGCFRSDRNYAHLTSQNLGGSLKDVTCSGAKTRHMYESQETDLGSVPPQLNALSSSTSLVTVHIGANDVGLTGFIEDCLNLLLPGDPCNDDYQQNGRDSWRDATDALRPKIDQVIRDIRARAPQARVYVVGYATYAPVNGCWPRVPVFKADANYIRATIAYFNLMLAQQAAAQGVGFIDLQTPSEGHDPCKSSGVRWIEPYIPTTPATPFHPNALGMRNFATIVTAAVRAAV</sequence>
<protein>
    <submittedName>
        <fullName evidence="5">Hydrolase</fullName>
    </submittedName>
</protein>
<keyword evidence="6" id="KW-1185">Reference proteome</keyword>
<dbReference type="Proteomes" id="UP000646523">
    <property type="component" value="Unassembled WGS sequence"/>
</dbReference>
<feature type="active site" description="Nucleophile" evidence="1">
    <location>
        <position position="36"/>
    </location>
</feature>
<keyword evidence="2" id="KW-1015">Disulfide bond</keyword>